<dbReference type="Gene3D" id="2.60.120.920">
    <property type="match status" value="1"/>
</dbReference>
<sequence length="331" mass="36827">MFSSGCCKLAVVLVCVLLLAVTIALRITTLNFSRAEKAQLEERNANLTHDKSQLEAELSAMTGERDELQRRLSELVNVTLDPDTANPHLILSADGKQVKHGDTRQNVPDTPKRFNYFANVLGKEGFSSGKFYYEVQVKGKIRWILGVAKESIQRKGSTGTSPKNAYWAIMLEDGTYEARAVPSVPLSLKGKPQRVGVFVDYDAASKQSVAMVTSRDPGIHPLALQPVTFDLFSRGESQTEVYPLSPQVFLLVAFLLVHTSWFAVQPMSPQVFLLVAFLLVHTSWFAVQYVYVFFQVITLGVFIIILLFLCATTFGLPSHLPPTCWTLTPLR</sequence>
<keyword evidence="2" id="KW-0812">Transmembrane</keyword>
<dbReference type="FunFam" id="2.60.120.920:FF:000004">
    <property type="entry name" value="Butyrophilin subfamily 1 member A1"/>
    <property type="match status" value="1"/>
</dbReference>
<protein>
    <recommendedName>
        <fullName evidence="3">B30.2/SPRY domain-containing protein</fullName>
    </recommendedName>
</protein>
<accession>A0ABD1IYZ5</accession>
<dbReference type="Pfam" id="PF00622">
    <property type="entry name" value="SPRY"/>
    <property type="match status" value="1"/>
</dbReference>
<dbReference type="AlphaFoldDB" id="A0ABD1IYZ5"/>
<evidence type="ECO:0000259" key="3">
    <source>
        <dbReference type="PROSITE" id="PS50188"/>
    </source>
</evidence>
<evidence type="ECO:0000256" key="2">
    <source>
        <dbReference type="SAM" id="Phobius"/>
    </source>
</evidence>
<evidence type="ECO:0000313" key="5">
    <source>
        <dbReference type="Proteomes" id="UP001591681"/>
    </source>
</evidence>
<feature type="transmembrane region" description="Helical" evidence="2">
    <location>
        <begin position="271"/>
        <end position="291"/>
    </location>
</feature>
<dbReference type="CDD" id="cd13733">
    <property type="entry name" value="SPRY_PRY_C-I_1"/>
    <property type="match status" value="1"/>
</dbReference>
<feature type="coiled-coil region" evidence="1">
    <location>
        <begin position="30"/>
        <end position="78"/>
    </location>
</feature>
<dbReference type="SUPFAM" id="SSF49899">
    <property type="entry name" value="Concanavalin A-like lectins/glucanases"/>
    <property type="match status" value="1"/>
</dbReference>
<dbReference type="EMBL" id="JBHFQA010000022">
    <property type="protein sequence ID" value="KAL2079480.1"/>
    <property type="molecule type" value="Genomic_DNA"/>
</dbReference>
<dbReference type="SMART" id="SM00449">
    <property type="entry name" value="SPRY"/>
    <property type="match status" value="1"/>
</dbReference>
<proteinExistence type="predicted"/>
<dbReference type="InterPro" id="IPR003877">
    <property type="entry name" value="SPRY_dom"/>
</dbReference>
<feature type="transmembrane region" description="Helical" evidence="2">
    <location>
        <begin position="244"/>
        <end position="264"/>
    </location>
</feature>
<dbReference type="Pfam" id="PF13765">
    <property type="entry name" value="PRY"/>
    <property type="match status" value="1"/>
</dbReference>
<dbReference type="InterPro" id="IPR001870">
    <property type="entry name" value="B30.2/SPRY"/>
</dbReference>
<dbReference type="InterPro" id="IPR013320">
    <property type="entry name" value="ConA-like_dom_sf"/>
</dbReference>
<keyword evidence="2" id="KW-0472">Membrane</keyword>
<name>A0ABD1IYZ5_9TELE</name>
<dbReference type="Proteomes" id="UP001591681">
    <property type="component" value="Unassembled WGS sequence"/>
</dbReference>
<dbReference type="PROSITE" id="PS50188">
    <property type="entry name" value="B302_SPRY"/>
    <property type="match status" value="1"/>
</dbReference>
<comment type="caution">
    <text evidence="4">The sequence shown here is derived from an EMBL/GenBank/DDBJ whole genome shotgun (WGS) entry which is preliminary data.</text>
</comment>
<keyword evidence="1" id="KW-0175">Coiled coil</keyword>
<feature type="transmembrane region" description="Helical" evidence="2">
    <location>
        <begin position="297"/>
        <end position="316"/>
    </location>
</feature>
<evidence type="ECO:0000313" key="4">
    <source>
        <dbReference type="EMBL" id="KAL2079480.1"/>
    </source>
</evidence>
<dbReference type="InterPro" id="IPR006574">
    <property type="entry name" value="PRY"/>
</dbReference>
<dbReference type="InterPro" id="IPR050143">
    <property type="entry name" value="TRIM/RBCC"/>
</dbReference>
<feature type="domain" description="B30.2/SPRY" evidence="3">
    <location>
        <begin position="58"/>
        <end position="266"/>
    </location>
</feature>
<dbReference type="Gene3D" id="1.20.5.400">
    <property type="match status" value="1"/>
</dbReference>
<dbReference type="PANTHER" id="PTHR24103">
    <property type="entry name" value="E3 UBIQUITIN-PROTEIN LIGASE TRIM"/>
    <property type="match status" value="1"/>
</dbReference>
<gene>
    <name evidence="4" type="ORF">ACEWY4_025224</name>
</gene>
<reference evidence="4 5" key="1">
    <citation type="submission" date="2024-09" db="EMBL/GenBank/DDBJ databases">
        <title>A chromosome-level genome assembly of Gray's grenadier anchovy, Coilia grayii.</title>
        <authorList>
            <person name="Fu Z."/>
        </authorList>
    </citation>
    <scope>NUCLEOTIDE SEQUENCE [LARGE SCALE GENOMIC DNA]</scope>
    <source>
        <strain evidence="4">G4</strain>
        <tissue evidence="4">Muscle</tissue>
    </source>
</reference>
<dbReference type="InterPro" id="IPR003879">
    <property type="entry name" value="Butyrophylin_SPRY"/>
</dbReference>
<keyword evidence="2" id="KW-1133">Transmembrane helix</keyword>
<organism evidence="4 5">
    <name type="scientific">Coilia grayii</name>
    <name type="common">Gray's grenadier anchovy</name>
    <dbReference type="NCBI Taxonomy" id="363190"/>
    <lineage>
        <taxon>Eukaryota</taxon>
        <taxon>Metazoa</taxon>
        <taxon>Chordata</taxon>
        <taxon>Craniata</taxon>
        <taxon>Vertebrata</taxon>
        <taxon>Euteleostomi</taxon>
        <taxon>Actinopterygii</taxon>
        <taxon>Neopterygii</taxon>
        <taxon>Teleostei</taxon>
        <taxon>Clupei</taxon>
        <taxon>Clupeiformes</taxon>
        <taxon>Clupeoidei</taxon>
        <taxon>Engraulidae</taxon>
        <taxon>Coilinae</taxon>
        <taxon>Coilia</taxon>
    </lineage>
</organism>
<dbReference type="InterPro" id="IPR043136">
    <property type="entry name" value="B30.2/SPRY_sf"/>
</dbReference>
<dbReference type="PRINTS" id="PR01407">
    <property type="entry name" value="BUTYPHLNCDUF"/>
</dbReference>
<evidence type="ECO:0000256" key="1">
    <source>
        <dbReference type="SAM" id="Coils"/>
    </source>
</evidence>
<keyword evidence="5" id="KW-1185">Reference proteome</keyword>
<dbReference type="SMART" id="SM00589">
    <property type="entry name" value="PRY"/>
    <property type="match status" value="1"/>
</dbReference>